<evidence type="ECO:0000259" key="9">
    <source>
        <dbReference type="PROSITE" id="PS50067"/>
    </source>
</evidence>
<dbReference type="SMART" id="SM00129">
    <property type="entry name" value="KISc"/>
    <property type="match status" value="1"/>
</dbReference>
<evidence type="ECO:0000256" key="3">
    <source>
        <dbReference type="ARBA" id="ARBA00022741"/>
    </source>
</evidence>
<feature type="coiled-coil region" evidence="7">
    <location>
        <begin position="374"/>
        <end position="443"/>
    </location>
</feature>
<comment type="similarity">
    <text evidence="6">Belongs to the TRAFAC class myosin-kinesin ATPase superfamily. Kinesin family.</text>
</comment>
<dbReference type="GO" id="GO:0008017">
    <property type="term" value="F:microtubule binding"/>
    <property type="evidence" value="ECO:0007669"/>
    <property type="project" value="InterPro"/>
</dbReference>
<dbReference type="GO" id="GO:0005737">
    <property type="term" value="C:cytoplasm"/>
    <property type="evidence" value="ECO:0007669"/>
    <property type="project" value="UniProtKB-SubCell"/>
</dbReference>
<dbReference type="GO" id="GO:0005875">
    <property type="term" value="C:microtubule associated complex"/>
    <property type="evidence" value="ECO:0007669"/>
    <property type="project" value="TreeGrafter"/>
</dbReference>
<dbReference type="PANTHER" id="PTHR47969:SF15">
    <property type="entry name" value="CHROMOSOME-ASSOCIATED KINESIN KIF4A-RELATED"/>
    <property type="match status" value="1"/>
</dbReference>
<keyword evidence="3 6" id="KW-0547">Nucleotide-binding</keyword>
<dbReference type="EMBL" id="HBJA01128876">
    <property type="protein sequence ID" value="CAE0833049.1"/>
    <property type="molecule type" value="Transcribed_RNA"/>
</dbReference>
<dbReference type="GO" id="GO:0007052">
    <property type="term" value="P:mitotic spindle organization"/>
    <property type="evidence" value="ECO:0007669"/>
    <property type="project" value="TreeGrafter"/>
</dbReference>
<keyword evidence="6" id="KW-0505">Motor protein</keyword>
<feature type="region of interest" description="Disordered" evidence="8">
    <location>
        <begin position="1057"/>
        <end position="1097"/>
    </location>
</feature>
<evidence type="ECO:0000256" key="5">
    <source>
        <dbReference type="ARBA" id="ARBA00023054"/>
    </source>
</evidence>
<dbReference type="Gene3D" id="3.40.850.10">
    <property type="entry name" value="Kinesin motor domain"/>
    <property type="match status" value="1"/>
</dbReference>
<dbReference type="InterPro" id="IPR027640">
    <property type="entry name" value="Kinesin-like_fam"/>
</dbReference>
<feature type="coiled-coil region" evidence="7">
    <location>
        <begin position="885"/>
        <end position="926"/>
    </location>
</feature>
<evidence type="ECO:0000256" key="4">
    <source>
        <dbReference type="ARBA" id="ARBA00022840"/>
    </source>
</evidence>
<dbReference type="PRINTS" id="PR00380">
    <property type="entry name" value="KINESINHEAVY"/>
</dbReference>
<dbReference type="PROSITE" id="PS00411">
    <property type="entry name" value="KINESIN_MOTOR_1"/>
    <property type="match status" value="1"/>
</dbReference>
<dbReference type="InterPro" id="IPR019821">
    <property type="entry name" value="Kinesin_motor_CS"/>
</dbReference>
<evidence type="ECO:0000313" key="10">
    <source>
        <dbReference type="EMBL" id="CAE0833049.1"/>
    </source>
</evidence>
<dbReference type="GO" id="GO:0005524">
    <property type="term" value="F:ATP binding"/>
    <property type="evidence" value="ECO:0007669"/>
    <property type="project" value="UniProtKB-UniRule"/>
</dbReference>
<dbReference type="InterPro" id="IPR036961">
    <property type="entry name" value="Kinesin_motor_dom_sf"/>
</dbReference>
<dbReference type="Pfam" id="PF00225">
    <property type="entry name" value="Kinesin"/>
    <property type="match status" value="1"/>
</dbReference>
<evidence type="ECO:0000256" key="8">
    <source>
        <dbReference type="SAM" id="MobiDB-lite"/>
    </source>
</evidence>
<organism evidence="10">
    <name type="scientific">Eutreptiella gymnastica</name>
    <dbReference type="NCBI Taxonomy" id="73025"/>
    <lineage>
        <taxon>Eukaryota</taxon>
        <taxon>Discoba</taxon>
        <taxon>Euglenozoa</taxon>
        <taxon>Euglenida</taxon>
        <taxon>Spirocuta</taxon>
        <taxon>Euglenophyceae</taxon>
        <taxon>Eutreptiales</taxon>
        <taxon>Eutreptiaceae</taxon>
        <taxon>Eutreptiella</taxon>
    </lineage>
</organism>
<evidence type="ECO:0000256" key="1">
    <source>
        <dbReference type="ARBA" id="ARBA00004496"/>
    </source>
</evidence>
<reference evidence="10" key="1">
    <citation type="submission" date="2021-01" db="EMBL/GenBank/DDBJ databases">
        <authorList>
            <person name="Corre E."/>
            <person name="Pelletier E."/>
            <person name="Niang G."/>
            <person name="Scheremetjew M."/>
            <person name="Finn R."/>
            <person name="Kale V."/>
            <person name="Holt S."/>
            <person name="Cochrane G."/>
            <person name="Meng A."/>
            <person name="Brown T."/>
            <person name="Cohen L."/>
        </authorList>
    </citation>
    <scope>NUCLEOTIDE SEQUENCE</scope>
    <source>
        <strain evidence="10">CCMP1594</strain>
    </source>
</reference>
<keyword evidence="5 7" id="KW-0175">Coiled coil</keyword>
<keyword evidence="4 6" id="KW-0067">ATP-binding</keyword>
<dbReference type="PROSITE" id="PS50067">
    <property type="entry name" value="KINESIN_MOTOR_2"/>
    <property type="match status" value="1"/>
</dbReference>
<feature type="compositionally biased region" description="Basic and acidic residues" evidence="8">
    <location>
        <begin position="735"/>
        <end position="749"/>
    </location>
</feature>
<dbReference type="InterPro" id="IPR027417">
    <property type="entry name" value="P-loop_NTPase"/>
</dbReference>
<feature type="region of interest" description="Disordered" evidence="8">
    <location>
        <begin position="735"/>
        <end position="777"/>
    </location>
</feature>
<evidence type="ECO:0000256" key="2">
    <source>
        <dbReference type="ARBA" id="ARBA00022490"/>
    </source>
</evidence>
<dbReference type="InterPro" id="IPR001752">
    <property type="entry name" value="Kinesin_motor_dom"/>
</dbReference>
<feature type="binding site" evidence="6">
    <location>
        <begin position="90"/>
        <end position="97"/>
    </location>
    <ligand>
        <name>ATP</name>
        <dbReference type="ChEBI" id="CHEBI:30616"/>
    </ligand>
</feature>
<dbReference type="GO" id="GO:0007018">
    <property type="term" value="P:microtubule-based movement"/>
    <property type="evidence" value="ECO:0007669"/>
    <property type="project" value="InterPro"/>
</dbReference>
<keyword evidence="2" id="KW-0963">Cytoplasm</keyword>
<feature type="region of interest" description="Disordered" evidence="8">
    <location>
        <begin position="1112"/>
        <end position="1164"/>
    </location>
</feature>
<feature type="domain" description="Kinesin motor" evidence="9">
    <location>
        <begin position="11"/>
        <end position="339"/>
    </location>
</feature>
<dbReference type="GO" id="GO:0003777">
    <property type="term" value="F:microtubule motor activity"/>
    <property type="evidence" value="ECO:0007669"/>
    <property type="project" value="InterPro"/>
</dbReference>
<dbReference type="SUPFAM" id="SSF52540">
    <property type="entry name" value="P-loop containing nucleoside triphosphate hydrolases"/>
    <property type="match status" value="1"/>
</dbReference>
<feature type="region of interest" description="Disordered" evidence="8">
    <location>
        <begin position="672"/>
        <end position="694"/>
    </location>
</feature>
<evidence type="ECO:0000256" key="7">
    <source>
        <dbReference type="SAM" id="Coils"/>
    </source>
</evidence>
<protein>
    <recommendedName>
        <fullName evidence="9">Kinesin motor domain-containing protein</fullName>
    </recommendedName>
</protein>
<dbReference type="PANTHER" id="PTHR47969">
    <property type="entry name" value="CHROMOSOME-ASSOCIATED KINESIN KIF4A-RELATED"/>
    <property type="match status" value="1"/>
</dbReference>
<dbReference type="CDD" id="cd01372">
    <property type="entry name" value="KISc_KIF4"/>
    <property type="match status" value="1"/>
</dbReference>
<proteinExistence type="inferred from homology"/>
<dbReference type="AlphaFoldDB" id="A0A7S4GD46"/>
<comment type="subcellular location">
    <subcellularLocation>
        <location evidence="1">Cytoplasm</location>
    </subcellularLocation>
</comment>
<name>A0A7S4GD46_9EUGL</name>
<gene>
    <name evidence="10" type="ORF">EGYM00163_LOCUS44338</name>
</gene>
<feature type="coiled-coil region" evidence="7">
    <location>
        <begin position="971"/>
        <end position="1012"/>
    </location>
</feature>
<accession>A0A7S4GD46</accession>
<evidence type="ECO:0000256" key="6">
    <source>
        <dbReference type="PROSITE-ProRule" id="PRU00283"/>
    </source>
</evidence>
<dbReference type="GO" id="GO:0051231">
    <property type="term" value="P:spindle elongation"/>
    <property type="evidence" value="ECO:0007669"/>
    <property type="project" value="TreeGrafter"/>
</dbReference>
<sequence>MSSSAVSDESSVAVALRVRPLLPKEKLESCNICLTTIPQSNQVILGNDKQFTFDHVFDPVSKQGDIYATTVVPLLDAVFQGYNATAFAYGQTGSGKSYTMGTATCADDADQGIIPRVIHDLFARIERAQHNCQFEVFVSYIEIYNETLKDLLHPATSPKQISIREDDSGGIVVCGAQTQRAHTIAELWSLVQHGTTYRATAATMMNTASSRSHSILTLHLQQQEGDPYNGEYRRAKFHLVDLAGSERNKRTGNIGIRFKESVGINTGLLALGNVISILSDEKRRPSGHVPYRDSKLTRLLQDSLGGNSRTVMLACISPADANFEETLSTLKYASRARCIKNRPVVNRGSLVALRELQLEMYFGGSSVPPDVPAAKEWEEQVKQLEQEVAFHREQLVRKTEALHKAEQDLQRDEEIFDEKMKELKAAKKSNKELMRQNAVLSAQLQHALEHAAHSLIPCPDPECVVRAMGMMPTSVKDSDARSPHLFVRRQSHHLAFSQEESDQVEISCMAESDITETTGCNAIDASEMCGGHSQMEAEKSKEEIHSELLDMETRFNHFKNKLLQEVKDLTIRDKLKEQLICELLKTESFAQEKNQLYEAKVQDLETRVEVLKGQIQQMETDLNSSEAEGAAKEAMKQQALAKLHKAEHDLDKLRGQYASQCKNMRRQIQELERRSQAHPAQRKKERPSQNVKQQWLDKEIERCLQDREQAERLEAELKRRERLLREREQLLKQREIFERKQKDSTEKGTHPASSHAKYGPQNQRLLGDKESAGPSAVALSAEEEQTLMALQEESESKQVVLDYVDTVIDEAKRELFEGLDAGDLSQSLDFQPSEIKRLATQKLNTKFQQILGNVYTINEAKSMCIEYMNKIVDYKEVGRKNARNVARLEARLADCTRENMELSNQLKFLTEEYAKLNEEHALLVADSQHQQSTTISALGMSGTLNPEEEMHRLNKDAQYYRNANKMLKGHLREVLIEYNQQQQRLHISEREIRELTQMNEGLQEQLANLKAYLSNRHNVREHRVDTSKLKALSPEVIQERKERLPNSSLMSANTSTLQFSPTTKCPEACPSATAPQTAESHAPASAIASPTRMREPSNESLLELLEAFERRQQLRPEPVSPRGPGRATLAPMQPHAYAAQTMPLDQCTSPIPLSSRAWDGAGLP</sequence>